<dbReference type="SMART" id="SM00249">
    <property type="entry name" value="PHD"/>
    <property type="match status" value="1"/>
</dbReference>
<evidence type="ECO:0000259" key="7">
    <source>
        <dbReference type="PROSITE" id="PS50016"/>
    </source>
</evidence>
<dbReference type="InterPro" id="IPR013083">
    <property type="entry name" value="Znf_RING/FYVE/PHD"/>
</dbReference>
<dbReference type="PANTHER" id="PTHR34718">
    <property type="entry name" value="PHD-TYPE DOMAIN-CONTAINING PROTEIN"/>
    <property type="match status" value="1"/>
</dbReference>
<feature type="compositionally biased region" description="Polar residues" evidence="6">
    <location>
        <begin position="576"/>
        <end position="589"/>
    </location>
</feature>
<dbReference type="PROSITE" id="PS50016">
    <property type="entry name" value="ZF_PHD_2"/>
    <property type="match status" value="1"/>
</dbReference>
<feature type="domain" description="HTH CENPB-type" evidence="8">
    <location>
        <begin position="25"/>
        <end position="95"/>
    </location>
</feature>
<dbReference type="InterPro" id="IPR019786">
    <property type="entry name" value="Zinc_finger_PHD-type_CS"/>
</dbReference>
<dbReference type="OrthoDB" id="4327074at2759"/>
<dbReference type="PROSITE" id="PS51253">
    <property type="entry name" value="HTH_CENPB"/>
    <property type="match status" value="1"/>
</dbReference>
<keyword evidence="2 5" id="KW-0863">Zinc-finger</keyword>
<evidence type="ECO:0008006" key="10">
    <source>
        <dbReference type="Google" id="ProtNLM"/>
    </source>
</evidence>
<feature type="compositionally biased region" description="Polar residues" evidence="6">
    <location>
        <begin position="727"/>
        <end position="737"/>
    </location>
</feature>
<dbReference type="GO" id="GO:0008270">
    <property type="term" value="F:zinc ion binding"/>
    <property type="evidence" value="ECO:0007669"/>
    <property type="project" value="UniProtKB-KW"/>
</dbReference>
<keyword evidence="4" id="KW-0238">DNA-binding</keyword>
<evidence type="ECO:0000259" key="8">
    <source>
        <dbReference type="PROSITE" id="PS51253"/>
    </source>
</evidence>
<dbReference type="eggNOG" id="KOG0118">
    <property type="taxonomic scope" value="Eukaryota"/>
</dbReference>
<keyword evidence="3" id="KW-0862">Zinc</keyword>
<dbReference type="Pfam" id="PF03184">
    <property type="entry name" value="DDE_1"/>
    <property type="match status" value="1"/>
</dbReference>
<feature type="region of interest" description="Disordered" evidence="6">
    <location>
        <begin position="548"/>
        <end position="916"/>
    </location>
</feature>
<dbReference type="EnsemblMetazoa" id="Aqu2.1.33707_001">
    <property type="protein sequence ID" value="Aqu2.1.33707_001"/>
    <property type="gene ID" value="Aqu2.1.33707"/>
</dbReference>
<dbReference type="InParanoid" id="A0A1X7V2B0"/>
<dbReference type="GO" id="GO:0003677">
    <property type="term" value="F:DNA binding"/>
    <property type="evidence" value="ECO:0007669"/>
    <property type="project" value="UniProtKB-KW"/>
</dbReference>
<dbReference type="InterPro" id="IPR011011">
    <property type="entry name" value="Znf_FYVE_PHD"/>
</dbReference>
<sequence>MASEKYSVPKSTLHDRVTGKTDFEARPGPSPYLSFEEEEELASFLIKTAKIGYPRTKRQVLALVERIVSARGICTSVTNGWWERFCKRHPQMTLKMAMPLSYVRAAATDPVILNKYFDTLEETLTDNDILNRPVHIFNCDETGMPLNPKCLKIVDKKGSKNPSYITSNTKAQVTVHACTCAAGYAIPPFVIFKRKSLNPELTKNEVPGTLYGLSENGWMTKDLFYYWFREHFLLYAPQVRPLLLLMDGHATHYSPETIRLAASHKVIIFVLPPNTTHITQALDKGCFGPLKVAWRHLCHEFFVDNPEKATLSLYDFSGIFSEAWARAFSVKNIQSSFKVTGICPLNKSVLEKYVSITEPDSEEKFSVFQPANLARKNGIKHLPLYSPSRSCCHDVSKSAHSELDESLDGFEKHLLERSSRSFKESSVAPSHDSSKISRFLIPPVSPRKSQVDEKALCKVLTSQDSIRLMKDKEEKKQHEARLKEMRKQDRLRKQKVQQSKASGVKVSFAKNQVILEDSDGFQSEVESDCELNVQSDFELDCSYAEWRGKESQSDYESEPSTKTGTRGQKKKLVDIQPQSDYESEPSTKTGRGRKKKLVDIQPQSDYESEPSTKTGTRGRKKKLVDIQPQSHYESEPSTKTGTRGRKKKLVDIQPQSDYESEPSTKTRGRKKKLVDIQPQSDYESEPSTKTGTRGRKKKLVDIQPQSDYESEPSTKTRGRKKKLVDIQPQSDYESEPSTKTGTRGRKKKLVDIQPQSDDESEPSTKTGTRGRKKKLVDIQPQSDYESEPSTKTRGRKKKLVDIQPQSDYESEPSTKTRGRKKKLVDIQPQSDDESEPSTKTGRRGRKKKLVDIQPQSDDESEPSTKTGTRGQKKKLVDIHPQSDYESVPSTKTGIGIRGRKKKPLDIQPQSDYESEQYTRARDDYVELSDCESINQSIGGTKGSSRSACSSLKDKEDAYLDQWWIKDLKLYNADKESLKSTVPLTDNIINAAQVLLKLQYPHISGWQDTLLEKKMNFDVISSYPAIQLLFVGKNHWICTCAMTPGTVTVMDSLQLYSRLRKATVNLISHVYRYHTFLKSLKIETLAVQQQEGYTDCALFSIAYAVELCLGNNPENSCFDQGQLRNHLYKCFVNKSLIPFPKQKVEPLPRPRRLYYEVKIFCYCRLPENYDKMMIMCDLCQEWYHCSCAGIKESELDDIDDWMCDICNKY</sequence>
<evidence type="ECO:0000256" key="5">
    <source>
        <dbReference type="PROSITE-ProRule" id="PRU00146"/>
    </source>
</evidence>
<dbReference type="InterPro" id="IPR038765">
    <property type="entry name" value="Papain-like_cys_pep_sf"/>
</dbReference>
<dbReference type="Gene3D" id="3.30.40.10">
    <property type="entry name" value="Zinc/RING finger domain, C3HC4 (zinc finger)"/>
    <property type="match status" value="1"/>
</dbReference>
<evidence type="ECO:0000256" key="3">
    <source>
        <dbReference type="ARBA" id="ARBA00022833"/>
    </source>
</evidence>
<feature type="compositionally biased region" description="Polar residues" evidence="6">
    <location>
        <begin position="803"/>
        <end position="815"/>
    </location>
</feature>
<dbReference type="SUPFAM" id="SSF54001">
    <property type="entry name" value="Cysteine proteinases"/>
    <property type="match status" value="1"/>
</dbReference>
<dbReference type="InterPro" id="IPR004875">
    <property type="entry name" value="DDE_SF_endonuclease_dom"/>
</dbReference>
<feature type="compositionally biased region" description="Polar residues" evidence="6">
    <location>
        <begin position="677"/>
        <end position="687"/>
    </location>
</feature>
<proteinExistence type="predicted"/>
<feature type="compositionally biased region" description="Polar residues" evidence="6">
    <location>
        <begin position="601"/>
        <end position="611"/>
    </location>
</feature>
<dbReference type="PANTHER" id="PTHR34718:SF2">
    <property type="entry name" value="PHD-TYPE DOMAIN-CONTAINING PROTEIN"/>
    <property type="match status" value="1"/>
</dbReference>
<dbReference type="Pfam" id="PF00628">
    <property type="entry name" value="PHD"/>
    <property type="match status" value="1"/>
</dbReference>
<reference evidence="9" key="1">
    <citation type="submission" date="2017-05" db="UniProtKB">
        <authorList>
            <consortium name="EnsemblMetazoa"/>
        </authorList>
    </citation>
    <scope>IDENTIFICATION</scope>
</reference>
<name>A0A1X7V2B0_AMPQE</name>
<feature type="compositionally biased region" description="Polar residues" evidence="6">
    <location>
        <begin position="627"/>
        <end position="637"/>
    </location>
</feature>
<accession>A0A1X7V2B0</accession>
<feature type="compositionally biased region" description="Polar residues" evidence="6">
    <location>
        <begin position="703"/>
        <end position="715"/>
    </location>
</feature>
<feature type="compositionally biased region" description="Polar residues" evidence="6">
    <location>
        <begin position="779"/>
        <end position="791"/>
    </location>
</feature>
<dbReference type="STRING" id="400682.A0A1X7V2B0"/>
<dbReference type="PROSITE" id="PS01359">
    <property type="entry name" value="ZF_PHD_1"/>
    <property type="match status" value="1"/>
</dbReference>
<evidence type="ECO:0000256" key="2">
    <source>
        <dbReference type="ARBA" id="ARBA00022771"/>
    </source>
</evidence>
<dbReference type="InterPro" id="IPR001965">
    <property type="entry name" value="Znf_PHD"/>
</dbReference>
<evidence type="ECO:0000256" key="1">
    <source>
        <dbReference type="ARBA" id="ARBA00022723"/>
    </source>
</evidence>
<evidence type="ECO:0000256" key="6">
    <source>
        <dbReference type="SAM" id="MobiDB-lite"/>
    </source>
</evidence>
<dbReference type="AlphaFoldDB" id="A0A1X7V2B0"/>
<dbReference type="Gene3D" id="3.40.395.10">
    <property type="entry name" value="Adenoviral Proteinase, Chain A"/>
    <property type="match status" value="1"/>
</dbReference>
<dbReference type="InterPro" id="IPR019787">
    <property type="entry name" value="Znf_PHD-finger"/>
</dbReference>
<dbReference type="InterPro" id="IPR006600">
    <property type="entry name" value="HTH_CenpB_DNA-bd_dom"/>
</dbReference>
<protein>
    <recommendedName>
        <fullName evidence="10">HTH CENPB-type domain-containing protein</fullName>
    </recommendedName>
</protein>
<evidence type="ECO:0000313" key="9">
    <source>
        <dbReference type="EnsemblMetazoa" id="Aqu2.1.33707_001"/>
    </source>
</evidence>
<feature type="domain" description="PHD-type" evidence="7">
    <location>
        <begin position="1157"/>
        <end position="1208"/>
    </location>
</feature>
<evidence type="ECO:0000256" key="4">
    <source>
        <dbReference type="ARBA" id="ARBA00023125"/>
    </source>
</evidence>
<dbReference type="SUPFAM" id="SSF57903">
    <property type="entry name" value="FYVE/PHD zinc finger"/>
    <property type="match status" value="1"/>
</dbReference>
<organism evidence="9">
    <name type="scientific">Amphimedon queenslandica</name>
    <name type="common">Sponge</name>
    <dbReference type="NCBI Taxonomy" id="400682"/>
    <lineage>
        <taxon>Eukaryota</taxon>
        <taxon>Metazoa</taxon>
        <taxon>Porifera</taxon>
        <taxon>Demospongiae</taxon>
        <taxon>Heteroscleromorpha</taxon>
        <taxon>Haplosclerida</taxon>
        <taxon>Niphatidae</taxon>
        <taxon>Amphimedon</taxon>
    </lineage>
</organism>
<feature type="compositionally biased region" description="Polar residues" evidence="6">
    <location>
        <begin position="653"/>
        <end position="665"/>
    </location>
</feature>
<keyword evidence="1" id="KW-0479">Metal-binding</keyword>